<dbReference type="InterPro" id="IPR000873">
    <property type="entry name" value="AMP-dep_synth/lig_dom"/>
</dbReference>
<evidence type="ECO:0000259" key="1">
    <source>
        <dbReference type="Pfam" id="PF00501"/>
    </source>
</evidence>
<proteinExistence type="predicted"/>
<gene>
    <name evidence="2" type="ORF">RFH988_LOCUS8584</name>
</gene>
<name>A0A813Z1J7_9BILA</name>
<comment type="caution">
    <text evidence="2">The sequence shown here is derived from an EMBL/GenBank/DDBJ whole genome shotgun (WGS) entry which is preliminary data.</text>
</comment>
<feature type="domain" description="AMP-dependent synthetase/ligase" evidence="1">
    <location>
        <begin position="1241"/>
        <end position="1309"/>
    </location>
</feature>
<dbReference type="SUPFAM" id="SSF56801">
    <property type="entry name" value="Acetyl-CoA synthetase-like"/>
    <property type="match status" value="1"/>
</dbReference>
<dbReference type="OrthoDB" id="7377141at2759"/>
<evidence type="ECO:0000313" key="3">
    <source>
        <dbReference type="Proteomes" id="UP000663882"/>
    </source>
</evidence>
<dbReference type="Pfam" id="PF00501">
    <property type="entry name" value="AMP-binding"/>
    <property type="match status" value="1"/>
</dbReference>
<dbReference type="PROSITE" id="PS00455">
    <property type="entry name" value="AMP_BINDING"/>
    <property type="match status" value="1"/>
</dbReference>
<dbReference type="Gene3D" id="3.40.50.980">
    <property type="match status" value="1"/>
</dbReference>
<reference evidence="2" key="1">
    <citation type="submission" date="2021-02" db="EMBL/GenBank/DDBJ databases">
        <authorList>
            <person name="Nowell W R."/>
        </authorList>
    </citation>
    <scope>NUCLEOTIDE SEQUENCE</scope>
</reference>
<sequence>MPAEVIHCVLCDRRERGARSKFTTITTMERQQKVYEAYEKRHGQPLNYSLINKKVHCSCYRALTFSFTPVPVVNRTGRPKLYKRPRRCNLTTTNTSTIYQSSFTNIQRNYSQQNETQSSSIELNVNMEMFNDYYSEEENDNILHNHLMTTIEDTSSLNICSSSCHQQPLVDRSNQDIELDVRIGNNGSSLQLNNIDIFPMSSINKNRTSNITFATNDLNAQCSNIINVISAAAVDDDNFEIASMTPGGTQADDDNHNCQSSEDEDCYIEITPTIFSSNSIQNNSMTPGKINSNEEDEYVILKNKYEKKKVRAYRAKTGTTSSSRRSHRIQSKFHEAPPCPQIKNCSGLFTTAFDELCSWLIDLLHSGLIVSMIDISTEYRIIAERRKENAKANMFRTSSIQKRFKFKYGDKLYFYKQSNNEGVFVGLSDPCFYVRNAVSKLKVWKRTEPPGVNKKELCEKFIEVIEQLRLSIKNYIHIFRSMKNDKSSLINFDSDLFWSCIPLLLKNFIGILTLNDGMFSKMKKEYEFYDIQTKDLFRNSSKWLKIASICYDVIYATNNHNITPKHYLLGNELYRHERSEQLLTITNRLGHTPSYDTIVRLHVDAAKRSQTGSKPSIYPRQEISPGDHNFIVKVADNFDINPDRLHGNNSIHILNQIIISTPENNELPVAITDCINDLLNKIMNSIISTTNSSSYLFSRMEKAFAVTRSHRKFSIHGRNNDNTIYQLRGDDRLQLSFRQFVHCNRVALAKCIRQCWMEPDLIKYLPLGRLLVVGGPDTTAVKLQNGQAPQVDYLLESNHSESRTRLLLHTNIISLDQLQKTVIIDTTDTDVILLAIALGSTIMLNHLIIKSTNTRTKKNTFIDVKSIATGLRRAAIDPTCLLVLHSLSGCDTTSFIKNITKEKVFSCFFDYPDQYSSINKLNCIPPPYEAIAACEQLLIHCYSFGRMVHSLDELRAMMAEVRMKDRTRTNIASSLPPSTSSFHHHCLRAARQVKIWLDCLDLNPTTPSMLDSGYKNVDGIDRFKIKWNDLPDQPSDFRLITCGDCKSNCRRCKCWKNNISCTIYCKCNVDSCINQPSAQSITSLTSNDFRIDDSSDDERSTDASIQSNRECDDDSFMSESDSIYNQTDDSKIYMDNYDRTSDELNLNNCVIHTSTAALQDNLSLHILHDHNYSIDDSNNDSILNFFSTPKRRRTATMTSDIYDTSTPCSSPLIHSTPKTQTTTSSTTTIFKTLEQTKNVRRAIYLPTLAKAQATKVPHDKENVQFIPLENFEQTGKNAQIDETILNKRPQKTDIAVIMYTSGSTGTPKG</sequence>
<dbReference type="EMBL" id="CAJNOO010000293">
    <property type="protein sequence ID" value="CAF0893007.1"/>
    <property type="molecule type" value="Genomic_DNA"/>
</dbReference>
<accession>A0A813Z1J7</accession>
<organism evidence="2 3">
    <name type="scientific">Rotaria sordida</name>
    <dbReference type="NCBI Taxonomy" id="392033"/>
    <lineage>
        <taxon>Eukaryota</taxon>
        <taxon>Metazoa</taxon>
        <taxon>Spiralia</taxon>
        <taxon>Gnathifera</taxon>
        <taxon>Rotifera</taxon>
        <taxon>Eurotatoria</taxon>
        <taxon>Bdelloidea</taxon>
        <taxon>Philodinida</taxon>
        <taxon>Philodinidae</taxon>
        <taxon>Rotaria</taxon>
    </lineage>
</organism>
<dbReference type="InterPro" id="IPR020845">
    <property type="entry name" value="AMP-binding_CS"/>
</dbReference>
<dbReference type="Proteomes" id="UP000663882">
    <property type="component" value="Unassembled WGS sequence"/>
</dbReference>
<protein>
    <recommendedName>
        <fullName evidence="1">AMP-dependent synthetase/ligase domain-containing protein</fullName>
    </recommendedName>
</protein>
<evidence type="ECO:0000313" key="2">
    <source>
        <dbReference type="EMBL" id="CAF0893007.1"/>
    </source>
</evidence>